<organism evidence="22 23">
    <name type="scientific">Polypedilum vanderplanki</name>
    <name type="common">Sleeping chironomid midge</name>
    <dbReference type="NCBI Taxonomy" id="319348"/>
    <lineage>
        <taxon>Eukaryota</taxon>
        <taxon>Metazoa</taxon>
        <taxon>Ecdysozoa</taxon>
        <taxon>Arthropoda</taxon>
        <taxon>Hexapoda</taxon>
        <taxon>Insecta</taxon>
        <taxon>Pterygota</taxon>
        <taxon>Neoptera</taxon>
        <taxon>Endopterygota</taxon>
        <taxon>Diptera</taxon>
        <taxon>Nematocera</taxon>
        <taxon>Chironomoidea</taxon>
        <taxon>Chironomidae</taxon>
        <taxon>Chironominae</taxon>
        <taxon>Polypedilum</taxon>
        <taxon>Polypedilum</taxon>
    </lineage>
</organism>
<evidence type="ECO:0000256" key="17">
    <source>
        <dbReference type="SAM" id="MobiDB-lite"/>
    </source>
</evidence>
<feature type="region of interest" description="Disordered" evidence="17">
    <location>
        <begin position="76"/>
        <end position="114"/>
    </location>
</feature>
<feature type="domain" description="EGF-like" evidence="19">
    <location>
        <begin position="1246"/>
        <end position="1287"/>
    </location>
</feature>
<keyword evidence="4" id="KW-0272">Extracellular matrix</keyword>
<proteinExistence type="inferred from homology"/>
<feature type="compositionally biased region" description="Acidic residues" evidence="17">
    <location>
        <begin position="575"/>
        <end position="587"/>
    </location>
</feature>
<feature type="compositionally biased region" description="Basic and acidic residues" evidence="17">
    <location>
        <begin position="758"/>
        <end position="771"/>
    </location>
</feature>
<evidence type="ECO:0000259" key="21">
    <source>
        <dbReference type="PROSITE" id="PS50923"/>
    </source>
</evidence>
<dbReference type="OrthoDB" id="10045365at2759"/>
<dbReference type="FunFam" id="2.10.25.10:FF:000009">
    <property type="entry name" value="Low-density lipoprotein receptor isoform 1"/>
    <property type="match status" value="1"/>
</dbReference>
<feature type="domain" description="HYR" evidence="20">
    <location>
        <begin position="1779"/>
        <end position="1861"/>
    </location>
</feature>
<dbReference type="InterPro" id="IPR003410">
    <property type="entry name" value="HYR_dom"/>
</dbReference>
<name>A0A9J6C802_POLVA</name>
<keyword evidence="9" id="KW-0677">Repeat</keyword>
<comment type="caution">
    <text evidence="15">Lacks conserved residue(s) required for the propagation of feature annotation.</text>
</comment>
<dbReference type="PROSITE" id="PS00010">
    <property type="entry name" value="ASX_HYDROXYL"/>
    <property type="match status" value="10"/>
</dbReference>
<feature type="region of interest" description="Disordered" evidence="17">
    <location>
        <begin position="399"/>
        <end position="603"/>
    </location>
</feature>
<dbReference type="EMBL" id="JADBJN010000002">
    <property type="protein sequence ID" value="KAG5677774.1"/>
    <property type="molecule type" value="Genomic_DNA"/>
</dbReference>
<evidence type="ECO:0000256" key="5">
    <source>
        <dbReference type="ARBA" id="ARBA00022536"/>
    </source>
</evidence>
<dbReference type="InterPro" id="IPR001881">
    <property type="entry name" value="EGF-like_Ca-bd_dom"/>
</dbReference>
<keyword evidence="14" id="KW-0325">Glycoprotein</keyword>
<feature type="compositionally biased region" description="Low complexity" evidence="17">
    <location>
        <begin position="244"/>
        <end position="256"/>
    </location>
</feature>
<feature type="domain" description="EGF-like" evidence="19">
    <location>
        <begin position="1205"/>
        <end position="1241"/>
    </location>
</feature>
<dbReference type="GO" id="GO:0006897">
    <property type="term" value="P:endocytosis"/>
    <property type="evidence" value="ECO:0007669"/>
    <property type="project" value="UniProtKB-KW"/>
</dbReference>
<evidence type="ECO:0000256" key="13">
    <source>
        <dbReference type="ARBA" id="ARBA00023170"/>
    </source>
</evidence>
<dbReference type="Gene3D" id="2.10.25.10">
    <property type="entry name" value="Laminin"/>
    <property type="match status" value="22"/>
</dbReference>
<feature type="compositionally biased region" description="Acidic residues" evidence="17">
    <location>
        <begin position="521"/>
        <end position="534"/>
    </location>
</feature>
<evidence type="ECO:0000313" key="23">
    <source>
        <dbReference type="Proteomes" id="UP001107558"/>
    </source>
</evidence>
<keyword evidence="13" id="KW-0675">Receptor</keyword>
<comment type="similarity">
    <text evidence="3">Belongs to the fibulin family.</text>
</comment>
<evidence type="ECO:0000256" key="4">
    <source>
        <dbReference type="ARBA" id="ARBA00022530"/>
    </source>
</evidence>
<dbReference type="SUPFAM" id="SSF57196">
    <property type="entry name" value="EGF/Laminin"/>
    <property type="match status" value="3"/>
</dbReference>
<evidence type="ECO:0000256" key="12">
    <source>
        <dbReference type="ARBA" id="ARBA00023157"/>
    </source>
</evidence>
<comment type="caution">
    <text evidence="22">The sequence shown here is derived from an EMBL/GenBank/DDBJ whole genome shotgun (WGS) entry which is preliminary data.</text>
</comment>
<feature type="region of interest" description="Disordered" evidence="17">
    <location>
        <begin position="193"/>
        <end position="267"/>
    </location>
</feature>
<dbReference type="GO" id="GO:0016020">
    <property type="term" value="C:membrane"/>
    <property type="evidence" value="ECO:0007669"/>
    <property type="project" value="UniProtKB-SubCell"/>
</dbReference>
<feature type="compositionally biased region" description="Low complexity" evidence="17">
    <location>
        <begin position="399"/>
        <end position="413"/>
    </location>
</feature>
<keyword evidence="7" id="KW-0812">Transmembrane</keyword>
<dbReference type="SUPFAM" id="SSF57184">
    <property type="entry name" value="Growth factor receptor domain"/>
    <property type="match status" value="7"/>
</dbReference>
<protein>
    <submittedName>
        <fullName evidence="22">Uncharacterized protein</fullName>
    </submittedName>
</protein>
<dbReference type="SMART" id="SM00032">
    <property type="entry name" value="CCP"/>
    <property type="match status" value="4"/>
</dbReference>
<feature type="domain" description="EGF-like" evidence="19">
    <location>
        <begin position="1369"/>
        <end position="1411"/>
    </location>
</feature>
<evidence type="ECO:0000259" key="20">
    <source>
        <dbReference type="PROSITE" id="PS50825"/>
    </source>
</evidence>
<dbReference type="InterPro" id="IPR035976">
    <property type="entry name" value="Sushi/SCR/CCP_sf"/>
</dbReference>
<dbReference type="CDD" id="cd00054">
    <property type="entry name" value="EGF_CA"/>
    <property type="match status" value="6"/>
</dbReference>
<feature type="domain" description="EGF-like" evidence="19">
    <location>
        <begin position="1493"/>
        <end position="1531"/>
    </location>
</feature>
<feature type="disulfide bond" evidence="15">
    <location>
        <begin position="1458"/>
        <end position="1468"/>
    </location>
</feature>
<evidence type="ECO:0000256" key="1">
    <source>
        <dbReference type="ARBA" id="ARBA00004479"/>
    </source>
</evidence>
<dbReference type="Pfam" id="PF07645">
    <property type="entry name" value="EGF_CA"/>
    <property type="match status" value="7"/>
</dbReference>
<dbReference type="Pfam" id="PF02494">
    <property type="entry name" value="HYR"/>
    <property type="match status" value="1"/>
</dbReference>
<dbReference type="PROSITE" id="PS50825">
    <property type="entry name" value="HYR"/>
    <property type="match status" value="1"/>
</dbReference>
<reference evidence="22" key="1">
    <citation type="submission" date="2021-03" db="EMBL/GenBank/DDBJ databases">
        <title>Chromosome level genome of the anhydrobiotic midge Polypedilum vanderplanki.</title>
        <authorList>
            <person name="Yoshida Y."/>
            <person name="Kikawada T."/>
            <person name="Gusev O."/>
        </authorList>
    </citation>
    <scope>NUCLEOTIDE SEQUENCE</scope>
    <source>
        <strain evidence="22">NIAS01</strain>
        <tissue evidence="22">Whole body or cell culture</tissue>
    </source>
</reference>
<feature type="domain" description="EGF-like" evidence="19">
    <location>
        <begin position="1329"/>
        <end position="1368"/>
    </location>
</feature>
<feature type="domain" description="Sushi" evidence="21">
    <location>
        <begin position="1551"/>
        <end position="1602"/>
    </location>
</feature>
<keyword evidence="8 18" id="KW-0732">Signal</keyword>
<feature type="region of interest" description="Disordered" evidence="17">
    <location>
        <begin position="1946"/>
        <end position="1994"/>
    </location>
</feature>
<dbReference type="InterPro" id="IPR049883">
    <property type="entry name" value="NOTCH1_EGF-like"/>
</dbReference>
<keyword evidence="23" id="KW-1185">Reference proteome</keyword>
<dbReference type="InterPro" id="IPR000152">
    <property type="entry name" value="EGF-type_Asp/Asn_hydroxyl_site"/>
</dbReference>
<keyword evidence="12 15" id="KW-1015">Disulfide bond</keyword>
<dbReference type="Gene3D" id="2.10.70.10">
    <property type="entry name" value="Complement Module, domain 1"/>
    <property type="match status" value="4"/>
</dbReference>
<gene>
    <name evidence="22" type="ORF">PVAND_007505</name>
</gene>
<dbReference type="PROSITE" id="PS01186">
    <property type="entry name" value="EGF_2"/>
    <property type="match status" value="6"/>
</dbReference>
<dbReference type="InterPro" id="IPR000436">
    <property type="entry name" value="Sushi_SCR_CCP_dom"/>
</dbReference>
<feature type="compositionally biased region" description="Basic and acidic residues" evidence="17">
    <location>
        <begin position="556"/>
        <end position="574"/>
    </location>
</feature>
<feature type="disulfide bond" evidence="15">
    <location>
        <begin position="1333"/>
        <end position="1343"/>
    </location>
</feature>
<feature type="compositionally biased region" description="Low complexity" evidence="17">
    <location>
        <begin position="1684"/>
        <end position="1693"/>
    </location>
</feature>
<dbReference type="PROSITE" id="PS01187">
    <property type="entry name" value="EGF_CA"/>
    <property type="match status" value="5"/>
</dbReference>
<keyword evidence="11" id="KW-0472">Membrane</keyword>
<keyword evidence="6" id="KW-0254">Endocytosis</keyword>
<dbReference type="Pfam" id="PF14670">
    <property type="entry name" value="FXa_inhibition"/>
    <property type="match status" value="2"/>
</dbReference>
<evidence type="ECO:0000256" key="18">
    <source>
        <dbReference type="SAM" id="SignalP"/>
    </source>
</evidence>
<dbReference type="SMART" id="SM00181">
    <property type="entry name" value="EGF"/>
    <property type="match status" value="23"/>
</dbReference>
<feature type="compositionally biased region" description="Acidic residues" evidence="17">
    <location>
        <begin position="419"/>
        <end position="439"/>
    </location>
</feature>
<feature type="compositionally biased region" description="Acidic residues" evidence="17">
    <location>
        <begin position="200"/>
        <end position="217"/>
    </location>
</feature>
<keyword evidence="4" id="KW-0964">Secreted</keyword>
<dbReference type="Pfam" id="PF00084">
    <property type="entry name" value="Sushi"/>
    <property type="match status" value="3"/>
</dbReference>
<feature type="domain" description="Sushi" evidence="21">
    <location>
        <begin position="24"/>
        <end position="84"/>
    </location>
</feature>
<evidence type="ECO:0000256" key="15">
    <source>
        <dbReference type="PROSITE-ProRule" id="PRU00076"/>
    </source>
</evidence>
<feature type="compositionally biased region" description="Basic and acidic residues" evidence="17">
    <location>
        <begin position="231"/>
        <end position="241"/>
    </location>
</feature>
<feature type="compositionally biased region" description="Low complexity" evidence="17">
    <location>
        <begin position="91"/>
        <end position="103"/>
    </location>
</feature>
<dbReference type="PROSITE" id="PS50026">
    <property type="entry name" value="EGF_3"/>
    <property type="match status" value="8"/>
</dbReference>
<evidence type="ECO:0000259" key="19">
    <source>
        <dbReference type="PROSITE" id="PS50026"/>
    </source>
</evidence>
<feature type="compositionally biased region" description="Basic and acidic residues" evidence="17">
    <location>
        <begin position="440"/>
        <end position="457"/>
    </location>
</feature>
<evidence type="ECO:0000256" key="3">
    <source>
        <dbReference type="ARBA" id="ARBA00006127"/>
    </source>
</evidence>
<feature type="signal peptide" evidence="18">
    <location>
        <begin position="1"/>
        <end position="21"/>
    </location>
</feature>
<dbReference type="InterPro" id="IPR009030">
    <property type="entry name" value="Growth_fac_rcpt_cys_sf"/>
</dbReference>
<sequence>MIKLISLIIILLAIYVQDSNARHEDCEKPPEVENASVNTQIDENEEFVTATYRCNDGYKLNGRAIITCDLDTDEWQEQPPTCEQSSDENDNNSSVDNKKQQQQQRRRGKVHEIKEESQITNDFAKDLDLSCMSKGLVKAPQINNGYISKYNRRRKGEKLFLVAFYECDEDYELENLENDRLYCSREKWVGNAPKCMPINDEGEDDEEEEGEGEDYSDENGGTVSGGESEDEERHRHSHDNEISTTTAQTVTTTQEEATSHRMTTPAPCDADNGGCEHECRMVIDEHDTESRIQCSCHVGYILDEIDGRRCHDLNECDANHQCEQICNNLPGSFECACHPGLKVDPDNEKKCIDINECLEDPSICGSFQCENSYGTYSCVPPPTTETATTTSTTTEVPIIITTTTEESKVTLITKSPESDHDDDDDEEDEREDENDDEDNKSETDEQGKEEINNKIPEEVPTNSIEEIEIESEKVKEEKSSENEIDNEIPEATTTTHHHHVKSESDEDSNTVDGNEKHSDIEKEEDEEEDDDDESEHTRMHHQSSTVKSDLGNECDDGWRLDDSGNCIEEKRKMDETEEEQEESEPEEERTSSKSIDNESTQIKPECQHVDDGVECDCPYGYELSEDESHCQDVNECEIYNNNSDDESEDEDAPRATFCSHTCINLIGSFLCTCPENFHLHEDKRTCIRDYCADLENSALNKTKCSHECDDGQEGYICRCPSGWILENDFKTCKQQIVEHHEITTKMTTTEFIEPEKEEIEKNERTNEVKSESEEEEEYDENEVDNEISPIEIVECTIHDHDQCSPGNCVVVSNGHHSGKEKKQCQCPSGFKSYNENCIDVDECSEGSHQCSHHCHNTHGSYHCTCPEGLKLSFDRHKCMCENEEDEPDEHGKCPGQELCDINNGGCSHSCRIHQNEIICECPDDMDLSEDDMKTCVKIDPCHIDNGKCSHFCDSSLDPMCYCPTGYSLNHEDNVTCTEDLRCKHGYRFSENDGVSCIDIDECEEDPEICLNGICINEKGSYSCQCDAGYHFIEANRTCIDIDECTNGTHHCSHRCLNLPGTYQCLCSYGQILMADGHTCGFSDLCDLNNGGCAHECDFVDNKILCSCRKGYRVDDVDEKNCVDEEECLENNGGCQHKCINTEGSFHCECNEGYELSKNGFTCTDIDDCVENNGNCSNICINLIGSKMCACEAGFRLADDNHTCYDIDECAEDLHDCQQICVNVDSTYECDCHKGYRLAHDKFNCIDINECEEQEMPCIDGLCRNTNGSFVCECDSGYELAEDHRTCIDIDECNNREHECSHHCTNYPGGYKCSCPHGMELSEDSFTCRDINECELDSPCHHICENTEGSFICKCYNGFELSDDGKSCIDVDECALELHECEGEATCLNSEGSYTCSCPKNLQLSADGKSCENLDPCALDNGGCSQLCEYHHNRTVCSCRKGFVVSEEDSTQCDDINECGGEHSCQQECVNTIGSYRCDCYAGYRMNENEQCVDIDECRYGNFTCPRAANCINTTGSYKCVCPNGFKLSRDKTECIEIKNECKPLIVKNGHARCSRSRHKTQLFYRTKCAISCDKGYKLHGPSIKHCNGTGHWDDYGNPICMPLSCPRLSKPEYGTILPANCMYGETFSGERCFLHCPSGYKALGKRVAICNNNLEWQPKAELQCIPVRSPNVQLSSSHVHKQQQQKQQQQKLQISHHSRPTIKCPEDMTIIKPRNHETVLVRIEKPETNVDWESNVDSQPVWAKSLEATLSTGAHEITYRARSSYNNMFDICRVIINVIDPIPPTITYCPEPFVVNLNAHETERSIHWKEPMFESKQPIKHIFKSKVPGHSFGVGNHVVTYLATTQEGLSAKCTFRISVKGHPAETVAIHHPQRPSHRTSLETNLISENYEKPIHVLKQQQHHHLKDHESYLICPGRQPIKIGSTNQPWHLPRGCVIKNVKVHRNRVHSNQHHQQQLPRRQHHPPQAIHSHHQQQQQQQQHHIRHEHATGRQLNEEQRNQLKHNNKLRFYSSWDAQKQHEQKLRQMSHHHQQQQQQQYHNIHHHNQQQSYHTYAPAAHWD</sequence>
<feature type="compositionally biased region" description="Acidic residues" evidence="17">
    <location>
        <begin position="772"/>
        <end position="783"/>
    </location>
</feature>
<evidence type="ECO:0000256" key="10">
    <source>
        <dbReference type="ARBA" id="ARBA00022989"/>
    </source>
</evidence>
<dbReference type="Pfam" id="PF12662">
    <property type="entry name" value="cEGF"/>
    <property type="match status" value="4"/>
</dbReference>
<dbReference type="CDD" id="cd00033">
    <property type="entry name" value="CCP"/>
    <property type="match status" value="3"/>
</dbReference>
<evidence type="ECO:0000256" key="2">
    <source>
        <dbReference type="ARBA" id="ARBA00004498"/>
    </source>
</evidence>
<feature type="domain" description="EGF-like" evidence="19">
    <location>
        <begin position="839"/>
        <end position="879"/>
    </location>
</feature>
<evidence type="ECO:0000256" key="14">
    <source>
        <dbReference type="ARBA" id="ARBA00023180"/>
    </source>
</evidence>
<dbReference type="FunFam" id="2.10.25.10:FF:000005">
    <property type="entry name" value="Fibrillin 2"/>
    <property type="match status" value="4"/>
</dbReference>
<dbReference type="PROSITE" id="PS50923">
    <property type="entry name" value="SUSHI"/>
    <property type="match status" value="3"/>
</dbReference>
<dbReference type="SUPFAM" id="SSF57535">
    <property type="entry name" value="Complement control module/SCR domain"/>
    <property type="match status" value="3"/>
</dbReference>
<feature type="compositionally biased region" description="Polar residues" evidence="17">
    <location>
        <begin position="592"/>
        <end position="602"/>
    </location>
</feature>
<dbReference type="InterPro" id="IPR018097">
    <property type="entry name" value="EGF_Ca-bd_CS"/>
</dbReference>
<accession>A0A9J6C802</accession>
<feature type="region of interest" description="Disordered" evidence="17">
    <location>
        <begin position="756"/>
        <end position="783"/>
    </location>
</feature>
<evidence type="ECO:0000256" key="16">
    <source>
        <dbReference type="PROSITE-ProRule" id="PRU00302"/>
    </source>
</evidence>
<dbReference type="InterPro" id="IPR000742">
    <property type="entry name" value="EGF"/>
</dbReference>
<evidence type="ECO:0000256" key="7">
    <source>
        <dbReference type="ARBA" id="ARBA00022692"/>
    </source>
</evidence>
<evidence type="ECO:0000256" key="8">
    <source>
        <dbReference type="ARBA" id="ARBA00022729"/>
    </source>
</evidence>
<dbReference type="FunFam" id="2.10.25.10:FF:000240">
    <property type="entry name" value="Vitamin K-dependent protein S"/>
    <property type="match status" value="2"/>
</dbReference>
<evidence type="ECO:0000256" key="6">
    <source>
        <dbReference type="ARBA" id="ARBA00022583"/>
    </source>
</evidence>
<dbReference type="FunFam" id="2.10.25.10:FF:000038">
    <property type="entry name" value="Fibrillin 2"/>
    <property type="match status" value="2"/>
</dbReference>
<keyword evidence="5 15" id="KW-0245">EGF-like domain</keyword>
<dbReference type="Proteomes" id="UP001107558">
    <property type="component" value="Chromosome 2"/>
</dbReference>
<dbReference type="InterPro" id="IPR026823">
    <property type="entry name" value="cEGF"/>
</dbReference>
<feature type="domain" description="EGF-like" evidence="19">
    <location>
        <begin position="998"/>
        <end position="1035"/>
    </location>
</feature>
<evidence type="ECO:0000313" key="22">
    <source>
        <dbReference type="EMBL" id="KAG5677774.1"/>
    </source>
</evidence>
<dbReference type="PANTHER" id="PTHR24050">
    <property type="entry name" value="PA14 DOMAIN-CONTAINING PROTEIN"/>
    <property type="match status" value="1"/>
</dbReference>
<feature type="compositionally biased region" description="Low complexity" evidence="17">
    <location>
        <begin position="1952"/>
        <end position="1980"/>
    </location>
</feature>
<feature type="region of interest" description="Disordered" evidence="17">
    <location>
        <begin position="1675"/>
        <end position="1698"/>
    </location>
</feature>
<feature type="compositionally biased region" description="Basic and acidic residues" evidence="17">
    <location>
        <begin position="470"/>
        <end position="481"/>
    </location>
</feature>
<keyword evidence="16" id="KW-0768">Sushi</keyword>
<dbReference type="PANTHER" id="PTHR24050:SF27">
    <property type="entry name" value="FIBRILLIN-1"/>
    <property type="match status" value="1"/>
</dbReference>
<evidence type="ECO:0000256" key="9">
    <source>
        <dbReference type="ARBA" id="ARBA00022737"/>
    </source>
</evidence>
<dbReference type="GO" id="GO:0005509">
    <property type="term" value="F:calcium ion binding"/>
    <property type="evidence" value="ECO:0007669"/>
    <property type="project" value="InterPro"/>
</dbReference>
<feature type="region of interest" description="Disordered" evidence="17">
    <location>
        <begin position="2016"/>
        <end position="2060"/>
    </location>
</feature>
<comment type="subcellular location">
    <subcellularLocation>
        <location evidence="1">Membrane</location>
        <topology evidence="1">Single-pass type I membrane protein</topology>
    </subcellularLocation>
    <subcellularLocation>
        <location evidence="2">Secreted</location>
        <location evidence="2">Extracellular space</location>
        <location evidence="2">Extracellular matrix</location>
    </subcellularLocation>
</comment>
<dbReference type="SMART" id="SM00179">
    <property type="entry name" value="EGF_CA"/>
    <property type="match status" value="16"/>
</dbReference>
<feature type="chain" id="PRO_5039905373" evidence="18">
    <location>
        <begin position="22"/>
        <end position="2060"/>
    </location>
</feature>
<feature type="domain" description="EGF-like" evidence="19">
    <location>
        <begin position="1454"/>
        <end position="1492"/>
    </location>
</feature>
<dbReference type="InterPro" id="IPR052235">
    <property type="entry name" value="Nephronectin_domain"/>
</dbReference>
<keyword evidence="10" id="KW-1133">Transmembrane helix</keyword>
<evidence type="ECO:0000256" key="11">
    <source>
        <dbReference type="ARBA" id="ARBA00023136"/>
    </source>
</evidence>
<feature type="domain" description="Sushi" evidence="21">
    <location>
        <begin position="1603"/>
        <end position="1666"/>
    </location>
</feature>